<sequence>MFNELKNNIRTLALPIAKNIPISPNVLTVIGLGISFLAAIEFATGDLIMGAAYIMISGIFDVLDGAVARVSGMITPFGGVLDSVCDRYADAIIFAGIIYGSITGVIHQPTFLQAPLWLLCIIALIGSYMVSYTRARAEAAGSSSMNVGIAERSERMIILVLGAFSSQIMVAVALIAILTHVTLLQRIWKAKQTL</sequence>
<feature type="binding site" evidence="2">
    <location>
        <position position="64"/>
    </location>
    <ligand>
        <name>Mg(2+)</name>
        <dbReference type="ChEBI" id="CHEBI:18420"/>
        <label>1</label>
    </ligand>
</feature>
<dbReference type="GO" id="GO:0008654">
    <property type="term" value="P:phospholipid biosynthetic process"/>
    <property type="evidence" value="ECO:0007669"/>
    <property type="project" value="UniProtKB-UniRule"/>
</dbReference>
<evidence type="ECO:0000256" key="3">
    <source>
        <dbReference type="RuleBase" id="RU003750"/>
    </source>
</evidence>
<proteinExistence type="inferred from homology"/>
<accession>A0A9E4ZFE1</accession>
<dbReference type="HAMAP" id="MF_02242">
    <property type="entry name" value="AIP_synthase"/>
    <property type="match status" value="1"/>
</dbReference>
<feature type="transmembrane region" description="Helical" evidence="2">
    <location>
        <begin position="88"/>
        <end position="108"/>
    </location>
</feature>
<organism evidence="4 5">
    <name type="scientific">Methanococcoides seepicolus</name>
    <dbReference type="NCBI Taxonomy" id="2828780"/>
    <lineage>
        <taxon>Archaea</taxon>
        <taxon>Methanobacteriati</taxon>
        <taxon>Methanobacteriota</taxon>
        <taxon>Stenosarchaea group</taxon>
        <taxon>Methanomicrobia</taxon>
        <taxon>Methanosarcinales</taxon>
        <taxon>Methanosarcinaceae</taxon>
        <taxon>Methanococcoides</taxon>
    </lineage>
</organism>
<feature type="binding site" evidence="2">
    <location>
        <position position="82"/>
    </location>
    <ligand>
        <name>Mg(2+)</name>
        <dbReference type="ChEBI" id="CHEBI:18420"/>
        <label>1</label>
    </ligand>
</feature>
<keyword evidence="2" id="KW-0443">Lipid metabolism</keyword>
<keyword evidence="2" id="KW-0464">Manganese</keyword>
<dbReference type="InterPro" id="IPR000462">
    <property type="entry name" value="CDP-OH_P_trans"/>
</dbReference>
<dbReference type="PROSITE" id="PS00379">
    <property type="entry name" value="CDP_ALCOHOL_P_TRANSF"/>
    <property type="match status" value="1"/>
</dbReference>
<gene>
    <name evidence="4" type="ORF">KDK67_06485</name>
</gene>
<comment type="subcellular location">
    <subcellularLocation>
        <location evidence="2">Cell membrane</location>
        <topology evidence="2">Multi-pass membrane protein</topology>
    </subcellularLocation>
</comment>
<comment type="pathway">
    <text evidence="2">Lipid metabolism; phospholipid metabolism.</text>
</comment>
<dbReference type="GO" id="GO:0016780">
    <property type="term" value="F:phosphotransferase activity, for other substituted phosphate groups"/>
    <property type="evidence" value="ECO:0007669"/>
    <property type="project" value="UniProtKB-UniRule"/>
</dbReference>
<dbReference type="EMBL" id="JAGSOI010000020">
    <property type="protein sequence ID" value="MCM1986647.1"/>
    <property type="molecule type" value="Genomic_DNA"/>
</dbReference>
<comment type="cofactor">
    <cofactor evidence="2">
        <name>Mn(2+)</name>
        <dbReference type="ChEBI" id="CHEBI:29035"/>
    </cofactor>
    <cofactor evidence="2">
        <name>Mg(2+)</name>
        <dbReference type="ChEBI" id="CHEBI:18420"/>
    </cofactor>
    <text evidence="2">Binds 2 Mg(2+) or Mn(2+) ions per subunit.</text>
</comment>
<evidence type="ECO:0000256" key="2">
    <source>
        <dbReference type="HAMAP-Rule" id="MF_02242"/>
    </source>
</evidence>
<dbReference type="Proteomes" id="UP001056766">
    <property type="component" value="Unassembled WGS sequence"/>
</dbReference>
<feature type="binding site" evidence="2">
    <location>
        <position position="61"/>
    </location>
    <ligand>
        <name>Mg(2+)</name>
        <dbReference type="ChEBI" id="CHEBI:18420"/>
        <label>2</label>
    </ligand>
</feature>
<evidence type="ECO:0000313" key="5">
    <source>
        <dbReference type="Proteomes" id="UP001056766"/>
    </source>
</evidence>
<dbReference type="InterPro" id="IPR043130">
    <property type="entry name" value="CDP-OH_PTrfase_TM_dom"/>
</dbReference>
<keyword evidence="2" id="KW-1208">Phospholipid metabolism</keyword>
<comment type="catalytic activity">
    <reaction evidence="2">
        <text>CDP-2,3-bis-O-(phytanyl)-sn-glycerol + 1D-myo-inositol 3-phosphate = saturated 1-archaetidyl-1D-myo-inositol 3-phosphate + CMP + H(+)</text>
        <dbReference type="Rhea" id="RHEA:36823"/>
        <dbReference type="ChEBI" id="CHEBI:15378"/>
        <dbReference type="ChEBI" id="CHEBI:58401"/>
        <dbReference type="ChEBI" id="CHEBI:60377"/>
        <dbReference type="ChEBI" id="CHEBI:74004"/>
        <dbReference type="ChEBI" id="CHEBI:74006"/>
        <dbReference type="EC" id="2.7.8.39"/>
    </reaction>
</comment>
<feature type="binding site" evidence="2">
    <location>
        <position position="61"/>
    </location>
    <ligand>
        <name>Mg(2+)</name>
        <dbReference type="ChEBI" id="CHEBI:18420"/>
        <label>1</label>
    </ligand>
</feature>
<comment type="similarity">
    <text evidence="2 3">Belongs to the CDP-alcohol phosphatidyltransferase class-I family.</text>
</comment>
<dbReference type="GO" id="GO:0000287">
    <property type="term" value="F:magnesium ion binding"/>
    <property type="evidence" value="ECO:0007669"/>
    <property type="project" value="UniProtKB-UniRule"/>
</dbReference>
<keyword evidence="2" id="KW-1003">Cell membrane</keyword>
<dbReference type="EC" id="2.7.8.39" evidence="2"/>
<feature type="transmembrane region" description="Helical" evidence="2">
    <location>
        <begin position="48"/>
        <end position="67"/>
    </location>
</feature>
<dbReference type="InterPro" id="IPR048254">
    <property type="entry name" value="CDP_ALCOHOL_P_TRANSF_CS"/>
</dbReference>
<reference evidence="4" key="2">
    <citation type="submission" date="2021-04" db="EMBL/GenBank/DDBJ databases">
        <authorList>
            <person name="Dong X."/>
        </authorList>
    </citation>
    <scope>NUCLEOTIDE SEQUENCE</scope>
    <source>
        <strain evidence="4">LLY</strain>
    </source>
</reference>
<dbReference type="Pfam" id="PF01066">
    <property type="entry name" value="CDP-OH_P_transf"/>
    <property type="match status" value="1"/>
</dbReference>
<evidence type="ECO:0000313" key="4">
    <source>
        <dbReference type="EMBL" id="MCM1986647.1"/>
    </source>
</evidence>
<feature type="transmembrane region" description="Helical" evidence="2">
    <location>
        <begin position="20"/>
        <end position="42"/>
    </location>
</feature>
<keyword evidence="5" id="KW-1185">Reference proteome</keyword>
<dbReference type="Gene3D" id="1.20.120.1760">
    <property type="match status" value="1"/>
</dbReference>
<dbReference type="InterPro" id="IPR044270">
    <property type="entry name" value="AIP_synthase"/>
</dbReference>
<feature type="transmembrane region" description="Helical" evidence="2">
    <location>
        <begin position="156"/>
        <end position="178"/>
    </location>
</feature>
<keyword evidence="2" id="KW-0472">Membrane</keyword>
<protein>
    <recommendedName>
        <fullName evidence="2">Archaetidylinositol phosphate synthase</fullName>
        <shortName evidence="2">AIP synthase</shortName>
        <ecNumber evidence="2">2.7.8.39</ecNumber>
    </recommendedName>
</protein>
<keyword evidence="2" id="KW-0444">Lipid biosynthesis</keyword>
<keyword evidence="2" id="KW-0479">Metal-binding</keyword>
<reference evidence="4" key="1">
    <citation type="journal article" date="2021" name="mSystems">
        <title>Bacteria and Archaea Synergistically Convert Glycine Betaine to Biogenic Methane in the Formosa Cold Seep of the South China Sea.</title>
        <authorList>
            <person name="Li L."/>
            <person name="Zhang W."/>
            <person name="Zhang S."/>
            <person name="Song L."/>
            <person name="Sun Q."/>
            <person name="Zhang H."/>
            <person name="Xiang H."/>
            <person name="Dong X."/>
        </authorList>
    </citation>
    <scope>NUCLEOTIDE SEQUENCE</scope>
    <source>
        <strain evidence="4">LLY</strain>
    </source>
</reference>
<feature type="binding site" evidence="2">
    <location>
        <position position="82"/>
    </location>
    <ligand>
        <name>Mg(2+)</name>
        <dbReference type="ChEBI" id="CHEBI:18420"/>
        <label>2</label>
    </ligand>
</feature>
<keyword evidence="2" id="KW-0460">Magnesium</keyword>
<dbReference type="GO" id="GO:0005886">
    <property type="term" value="C:plasma membrane"/>
    <property type="evidence" value="ECO:0007669"/>
    <property type="project" value="UniProtKB-SubCell"/>
</dbReference>
<feature type="transmembrane region" description="Helical" evidence="2">
    <location>
        <begin position="114"/>
        <end position="135"/>
    </location>
</feature>
<dbReference type="AlphaFoldDB" id="A0A9E4ZFE1"/>
<comment type="caution">
    <text evidence="4">The sequence shown here is derived from an EMBL/GenBank/DDBJ whole genome shotgun (WGS) entry which is preliminary data.</text>
</comment>
<feature type="active site" description="Proton acceptor" evidence="2">
    <location>
        <position position="86"/>
    </location>
</feature>
<feature type="binding site" evidence="2">
    <location>
        <position position="86"/>
    </location>
    <ligand>
        <name>Mg(2+)</name>
        <dbReference type="ChEBI" id="CHEBI:18420"/>
        <label>2</label>
    </ligand>
</feature>
<keyword evidence="2" id="KW-0812">Transmembrane</keyword>
<name>A0A9E4ZFE1_9EURY</name>
<evidence type="ECO:0000256" key="1">
    <source>
        <dbReference type="ARBA" id="ARBA00022679"/>
    </source>
</evidence>
<keyword evidence="1 2" id="KW-0808">Transferase</keyword>
<keyword evidence="2" id="KW-1133">Transmembrane helix</keyword>
<comment type="function">
    <text evidence="2">Catalyzes the formation of archaetidylinositol phosphate (AIP) from CDP-archaeol (CDP-ArOH or CDP-2,3-bis-(O-phytanyl)-sn-glycerol) and 1L-myo-inositol 1-phosphate (IP or 1D-myo-inositol 3-phosphate). AIP is a precursor of archaetidyl-myo-inositol (AI), an ether-type inositol phospholipid ubiquitously distributed in archaea membranes and essential for glycolipid biosynthesis in archaea.</text>
</comment>